<keyword evidence="1" id="KW-0812">Transmembrane</keyword>
<sequence length="240" mass="23968">MSRIPAHPTDPRPAVLSAAVACLAAFGAAIVGSTGPVQQAPLLLTGIGSGLYACGIVLRRRRYRFVGRVATVVGPLVVGGALVGIVALSPSLATVLPIIACGLGVAFLTVGMFSIVVRWARQCAMFGVVLLLGGVLANATIGEPPILRSAFAVTSVVLSWDAADRAVSVGRALGPGATTAPVEVVRTMPSVLVGGAAIALTVGASMIPAAGGTVFGVLLVLVATVAFTLVLSHAPRTSES</sequence>
<keyword evidence="1" id="KW-1133">Transmembrane helix</keyword>
<keyword evidence="1" id="KW-0472">Membrane</keyword>
<dbReference type="RefSeq" id="WP_256530974.1">
    <property type="nucleotide sequence ID" value="NZ_CP101824.1"/>
</dbReference>
<dbReference type="InterPro" id="IPR055941">
    <property type="entry name" value="DUF7519"/>
</dbReference>
<feature type="transmembrane region" description="Helical" evidence="1">
    <location>
        <begin position="65"/>
        <end position="88"/>
    </location>
</feature>
<comment type="caution">
    <text evidence="2">The sequence shown here is derived from an EMBL/GenBank/DDBJ whole genome shotgun (WGS) entry which is preliminary data.</text>
</comment>
<feature type="transmembrane region" description="Helical" evidence="1">
    <location>
        <begin position="123"/>
        <end position="141"/>
    </location>
</feature>
<evidence type="ECO:0000313" key="3">
    <source>
        <dbReference type="Proteomes" id="UP001595846"/>
    </source>
</evidence>
<keyword evidence="3" id="KW-1185">Reference proteome</keyword>
<evidence type="ECO:0000256" key="1">
    <source>
        <dbReference type="SAM" id="Phobius"/>
    </source>
</evidence>
<feature type="transmembrane region" description="Helical" evidence="1">
    <location>
        <begin position="94"/>
        <end position="116"/>
    </location>
</feature>
<feature type="transmembrane region" description="Helical" evidence="1">
    <location>
        <begin position="214"/>
        <end position="234"/>
    </location>
</feature>
<evidence type="ECO:0000313" key="2">
    <source>
        <dbReference type="EMBL" id="MFC3958634.1"/>
    </source>
</evidence>
<proteinExistence type="predicted"/>
<accession>A0ABD5NPX7</accession>
<dbReference type="AlphaFoldDB" id="A0ABD5NPX7"/>
<dbReference type="GeneID" id="73903686"/>
<feature type="transmembrane region" description="Helical" evidence="1">
    <location>
        <begin position="39"/>
        <end position="58"/>
    </location>
</feature>
<organism evidence="2 3">
    <name type="scientific">Halovivax cerinus</name>
    <dbReference type="NCBI Taxonomy" id="1487865"/>
    <lineage>
        <taxon>Archaea</taxon>
        <taxon>Methanobacteriati</taxon>
        <taxon>Methanobacteriota</taxon>
        <taxon>Stenosarchaea group</taxon>
        <taxon>Halobacteria</taxon>
        <taxon>Halobacteriales</taxon>
        <taxon>Natrialbaceae</taxon>
        <taxon>Halovivax</taxon>
    </lineage>
</organism>
<dbReference type="Proteomes" id="UP001595846">
    <property type="component" value="Unassembled WGS sequence"/>
</dbReference>
<gene>
    <name evidence="2" type="ORF">ACFOUR_09670</name>
</gene>
<protein>
    <submittedName>
        <fullName evidence="2">Uncharacterized protein</fullName>
    </submittedName>
</protein>
<dbReference type="Pfam" id="PF24363">
    <property type="entry name" value="DUF7519"/>
    <property type="match status" value="1"/>
</dbReference>
<name>A0ABD5NPX7_9EURY</name>
<dbReference type="EMBL" id="JBHSAQ010000006">
    <property type="protein sequence ID" value="MFC3958634.1"/>
    <property type="molecule type" value="Genomic_DNA"/>
</dbReference>
<reference evidence="2 3" key="1">
    <citation type="journal article" date="2019" name="Int. J. Syst. Evol. Microbiol.">
        <title>The Global Catalogue of Microorganisms (GCM) 10K type strain sequencing project: providing services to taxonomists for standard genome sequencing and annotation.</title>
        <authorList>
            <consortium name="The Broad Institute Genomics Platform"/>
            <consortium name="The Broad Institute Genome Sequencing Center for Infectious Disease"/>
            <person name="Wu L."/>
            <person name="Ma J."/>
        </authorList>
    </citation>
    <scope>NUCLEOTIDE SEQUENCE [LARGE SCALE GENOMIC DNA]</scope>
    <source>
        <strain evidence="2 3">IBRC-M 10256</strain>
    </source>
</reference>